<evidence type="ECO:0000313" key="3">
    <source>
        <dbReference type="Proteomes" id="UP000515349"/>
    </source>
</evidence>
<proteinExistence type="predicted"/>
<sequence length="87" mass="10267">MMTLKLFAKKKFAHFFTQEDWVPNPSVNSYSLRIPLGKIKINSGKKVYLYMRQGDRYIYMNEGFETVKDSQIFYTAHFPFSGKISIK</sequence>
<dbReference type="Proteomes" id="UP000539710">
    <property type="component" value="Unassembled WGS sequence"/>
</dbReference>
<reference evidence="2" key="1">
    <citation type="submission" date="2020-07" db="EMBL/GenBank/DDBJ databases">
        <title>Chryseobacterium sp. CX-624.</title>
        <authorList>
            <person name="Yang C."/>
        </authorList>
    </citation>
    <scope>NUCLEOTIDE SEQUENCE</scope>
    <source>
        <strain evidence="2">CX-624</strain>
    </source>
</reference>
<keyword evidence="4" id="KW-1185">Reference proteome</keyword>
<dbReference type="RefSeq" id="WP_181887960.1">
    <property type="nucleotide sequence ID" value="NZ_CP059472.1"/>
</dbReference>
<name>A0A7D7LNN8_9FLAO</name>
<dbReference type="EMBL" id="CP059472">
    <property type="protein sequence ID" value="QMS99484.1"/>
    <property type="molecule type" value="Genomic_DNA"/>
</dbReference>
<dbReference type="AlphaFoldDB" id="A0A7D7LNN8"/>
<reference evidence="1" key="4">
    <citation type="submission" date="2020-07" db="EMBL/GenBank/DDBJ databases">
        <authorList>
            <person name="Yang C."/>
        </authorList>
    </citation>
    <scope>NUCLEOTIDE SEQUENCE</scope>
    <source>
        <strain evidence="1">Cx-624</strain>
    </source>
</reference>
<reference evidence="3" key="2">
    <citation type="submission" date="2020-07" db="EMBL/GenBank/DDBJ databases">
        <title>Chryseobacterium sp.cx-624.</title>
        <authorList>
            <person name="Yang C."/>
        </authorList>
    </citation>
    <scope>NUCLEOTIDE SEQUENCE [LARGE SCALE GENOMIC DNA]</scope>
    <source>
        <strain evidence="3">cx-624</strain>
    </source>
</reference>
<protein>
    <submittedName>
        <fullName evidence="2">Uncharacterized protein</fullName>
    </submittedName>
</protein>
<reference evidence="4" key="3">
    <citation type="submission" date="2020-07" db="EMBL/GenBank/DDBJ databases">
        <title>Flavobacterium sp. xlx-214.</title>
        <authorList>
            <person name="Yang C."/>
        </authorList>
    </citation>
    <scope>NUCLEOTIDE SEQUENCE [LARGE SCALE GENOMIC DNA]</scope>
    <source>
        <strain evidence="4">CX-624</strain>
    </source>
</reference>
<accession>A0A7D7LNN8</accession>
<organism evidence="2 3">
    <name type="scientific">Marnyiella aurantia</name>
    <dbReference type="NCBI Taxonomy" id="2758037"/>
    <lineage>
        <taxon>Bacteria</taxon>
        <taxon>Pseudomonadati</taxon>
        <taxon>Bacteroidota</taxon>
        <taxon>Flavobacteriia</taxon>
        <taxon>Flavobacteriales</taxon>
        <taxon>Weeksellaceae</taxon>
        <taxon>Marnyiella</taxon>
    </lineage>
</organism>
<evidence type="ECO:0000313" key="1">
    <source>
        <dbReference type="EMBL" id="MBA5247863.1"/>
    </source>
</evidence>
<evidence type="ECO:0000313" key="4">
    <source>
        <dbReference type="Proteomes" id="UP000539710"/>
    </source>
</evidence>
<gene>
    <name evidence="2" type="ORF">H1R16_05660</name>
    <name evidence="1" type="ORF">H2507_11870</name>
</gene>
<evidence type="ECO:0000313" key="2">
    <source>
        <dbReference type="EMBL" id="QMS99484.1"/>
    </source>
</evidence>
<dbReference type="EMBL" id="JACEUX010000005">
    <property type="protein sequence ID" value="MBA5247863.1"/>
    <property type="molecule type" value="Genomic_DNA"/>
</dbReference>
<dbReference type="Proteomes" id="UP000515349">
    <property type="component" value="Chromosome"/>
</dbReference>
<dbReference type="KEGG" id="cbau:H1R16_05660"/>